<feature type="domain" description="AMP-dependent synthetase/ligase" evidence="4">
    <location>
        <begin position="23"/>
        <end position="379"/>
    </location>
</feature>
<dbReference type="GO" id="GO:0016874">
    <property type="term" value="F:ligase activity"/>
    <property type="evidence" value="ECO:0007669"/>
    <property type="project" value="UniProtKB-KW"/>
</dbReference>
<dbReference type="GO" id="GO:0005524">
    <property type="term" value="F:ATP binding"/>
    <property type="evidence" value="ECO:0007669"/>
    <property type="project" value="UniProtKB-KW"/>
</dbReference>
<dbReference type="InterPro" id="IPR045851">
    <property type="entry name" value="AMP-bd_C_sf"/>
</dbReference>
<evidence type="ECO:0000256" key="2">
    <source>
        <dbReference type="ARBA" id="ARBA00022741"/>
    </source>
</evidence>
<keyword evidence="6" id="KW-0002">3D-structure</keyword>
<keyword evidence="1" id="KW-0436">Ligase</keyword>
<dbReference type="PDB" id="5JJP">
    <property type="method" value="X-ray"/>
    <property type="resolution" value="2.30 A"/>
    <property type="chains" value="A/B/C/D=1-527"/>
</dbReference>
<dbReference type="GO" id="GO:0043041">
    <property type="term" value="P:amino acid activation for nonribosomal peptide biosynthetic process"/>
    <property type="evidence" value="ECO:0007669"/>
    <property type="project" value="TreeGrafter"/>
</dbReference>
<dbReference type="Pfam" id="PF00501">
    <property type="entry name" value="AMP-binding"/>
    <property type="match status" value="1"/>
</dbReference>
<gene>
    <name evidence="5" type="primary">cmiS6</name>
</gene>
<dbReference type="Gene3D" id="3.40.50.12780">
    <property type="entry name" value="N-terminal domain of ligase-like"/>
    <property type="match status" value="1"/>
</dbReference>
<evidence type="ECO:0000259" key="4">
    <source>
        <dbReference type="Pfam" id="PF00501"/>
    </source>
</evidence>
<dbReference type="InterPro" id="IPR044507">
    <property type="entry name" value="DltA-like"/>
</dbReference>
<reference evidence="5" key="1">
    <citation type="journal article" date="2013" name="ChemBioChem">
        <title>A unique amino transfer mechanism for constructing the ?-amino fatty acid starter unit in the biosynthesis of the macrolactam antibiotic cremimycin.</title>
        <authorList>
            <person name="Amagai K."/>
            <person name="Takaku R."/>
            <person name="Kudo F."/>
            <person name="Eguchi T."/>
        </authorList>
    </citation>
    <scope>NUCLEOTIDE SEQUENCE</scope>
    <source>
        <strain evidence="5">MJ635-86F5</strain>
    </source>
</reference>
<organism evidence="5">
    <name type="scientific">Streptomyces sp. MJ635-86F5</name>
    <dbReference type="NCBI Taxonomy" id="1321967"/>
    <lineage>
        <taxon>Bacteria</taxon>
        <taxon>Bacillati</taxon>
        <taxon>Actinomycetota</taxon>
        <taxon>Actinomycetes</taxon>
        <taxon>Kitasatosporales</taxon>
        <taxon>Streptomycetaceae</taxon>
        <taxon>Streptomyces</taxon>
    </lineage>
</organism>
<dbReference type="PROSITE" id="PS00455">
    <property type="entry name" value="AMP_BINDING"/>
    <property type="match status" value="1"/>
</dbReference>
<name>X5IJ97_9ACTN</name>
<dbReference type="CDD" id="cd05945">
    <property type="entry name" value="DltA"/>
    <property type="match status" value="1"/>
</dbReference>
<evidence type="ECO:0000313" key="5">
    <source>
        <dbReference type="EMBL" id="BAO66533.1"/>
    </source>
</evidence>
<protein>
    <submittedName>
        <fullName evidence="5">Nonribosomal peptide synthase</fullName>
    </submittedName>
</protein>
<proteinExistence type="evidence at protein level"/>
<evidence type="ECO:0000256" key="3">
    <source>
        <dbReference type="ARBA" id="ARBA00022840"/>
    </source>
</evidence>
<dbReference type="PANTHER" id="PTHR45527">
    <property type="entry name" value="NONRIBOSOMAL PEPTIDE SYNTHETASE"/>
    <property type="match status" value="1"/>
</dbReference>
<dbReference type="GO" id="GO:0031177">
    <property type="term" value="F:phosphopantetheine binding"/>
    <property type="evidence" value="ECO:0007669"/>
    <property type="project" value="TreeGrafter"/>
</dbReference>
<dbReference type="AlphaFoldDB" id="X5IJ97"/>
<dbReference type="Gene3D" id="3.30.300.30">
    <property type="match status" value="1"/>
</dbReference>
<dbReference type="SMR" id="X5IJ97"/>
<dbReference type="InterPro" id="IPR020845">
    <property type="entry name" value="AMP-binding_CS"/>
</dbReference>
<dbReference type="InterPro" id="IPR042099">
    <property type="entry name" value="ANL_N_sf"/>
</dbReference>
<sequence length="527" mass="56534">MSPYAAPVRDHAGNLRDYLLAAGKATPDKPAIVEPAEDGGLRFVSYRQLEAQADAYAAELDALGLDVGDRVVLESPATADAVAAFLACFSLGLPFIPTIPETPVQRLRTIIGMAAPALFLQAADGSREGLPPGLGMARFGPKGVTTEQLPAPRVRRRRQVVETDPAYLIFTSGTTGRPKGVVMSHRANIAFHRGIRAHGLIGPDDRVAVTSPFSFDFCLGGIALTLASGATAVPVPRDRLDFPRRFLAFLHEAAITQVHGVPSLWRPLIRHEPDLVAGLDPLRSILFSGEDFPLGDLRELQGLLPGRRIFNLYGATESMAASVTDVPDPLPADLERLTIGYAHHGAEMDVYDAEGAPVGEPGVVGEIYLRSPALFSGYWADPEATRAALVPDPLLPESGQVVFRTGDLAYRDADGRLYFCGRIDSQVQIRGNRVELGEVERRLREFPGVSGAVALVAPAGEGEPELSAFLTMRPGAPAPKLVPLRAFCAETLPEYMAPRSLTVLAELPVTTNGKIDKDALLRARTAR</sequence>
<keyword evidence="3" id="KW-0067">ATP-binding</keyword>
<accession>X5IJ97</accession>
<dbReference type="EMBL" id="AB818354">
    <property type="protein sequence ID" value="BAO66533.1"/>
    <property type="molecule type" value="Genomic_DNA"/>
</dbReference>
<dbReference type="GO" id="GO:0005737">
    <property type="term" value="C:cytoplasm"/>
    <property type="evidence" value="ECO:0007669"/>
    <property type="project" value="TreeGrafter"/>
</dbReference>
<keyword evidence="2" id="KW-0547">Nucleotide-binding</keyword>
<evidence type="ECO:0007829" key="6">
    <source>
        <dbReference type="PDB" id="5JJP"/>
    </source>
</evidence>
<dbReference type="PANTHER" id="PTHR45527:SF1">
    <property type="entry name" value="FATTY ACID SYNTHASE"/>
    <property type="match status" value="1"/>
</dbReference>
<dbReference type="GO" id="GO:0044550">
    <property type="term" value="P:secondary metabolite biosynthetic process"/>
    <property type="evidence" value="ECO:0007669"/>
    <property type="project" value="TreeGrafter"/>
</dbReference>
<dbReference type="InterPro" id="IPR000873">
    <property type="entry name" value="AMP-dep_synth/lig_dom"/>
</dbReference>
<dbReference type="PDBsum" id="5JJP"/>
<reference evidence="6" key="2">
    <citation type="journal article" date="2017" name="Proteins">
        <title>Biochemical characterization and structural insight into aliphatic beta-amino acid adenylation enzymes IdnL1 and CmiS6.</title>
        <authorList>
            <person name="Cieslak J."/>
            <person name="Miyanaga A."/>
            <person name="Takaku R."/>
            <person name="Takaishi M."/>
            <person name="Amagai K."/>
            <person name="Kudo F."/>
            <person name="Eguchi T."/>
        </authorList>
    </citation>
    <scope>X-RAY CRYSTALLOGRAPHY (2.30 ANGSTROMS)</scope>
</reference>
<dbReference type="SUPFAM" id="SSF56801">
    <property type="entry name" value="Acetyl-CoA synthetase-like"/>
    <property type="match status" value="1"/>
</dbReference>
<evidence type="ECO:0000256" key="1">
    <source>
        <dbReference type="ARBA" id="ARBA00022598"/>
    </source>
</evidence>